<evidence type="ECO:0000313" key="3">
    <source>
        <dbReference type="Proteomes" id="UP000018144"/>
    </source>
</evidence>
<feature type="region of interest" description="Disordered" evidence="1">
    <location>
        <begin position="235"/>
        <end position="304"/>
    </location>
</feature>
<evidence type="ECO:0000256" key="1">
    <source>
        <dbReference type="SAM" id="MobiDB-lite"/>
    </source>
</evidence>
<sequence>MSTAQQTKPRSAHLSPTPPHKRARSPVAQSTRRKLSPLLPQPGAPRTALDRTVSFDHNSHTTTTTMITPTTTTSFSIAPQQQQHPAISSQHSFPPPMTAASSFTSTLPPSLRAESSFSSAIPSLSAESSFTSTIPSLSTSHSFASGFTAPYPPPYPAASPPTYTPLPATVISTASPAILADSLTQAQALISHLQTLTSHQRLLQHFLQLDLAELRARLKVEEDIAGAQVRVLRGRAQTGSPGRGTAERSLKNLRDARDARLRISRGTRRVPGEPGAATNTGEPGEPGGHRGVRVSRGDPLETSHLKQKLKKAMAENRELRRVLSHPHPGPSLQNHNHNPTVSLVSDLSVPLVPASLVPLRPLSPLVHTPPASRNTGGMTSSSVMSSGARAARERQHIMSAAIAGYVVDQNMRIKERDSTIELDEVDEGDEGDEGGEGKRDRDRESTPTPGKRGAGPGRKAKAKTNVKERGKGRERKEFKEKEKEKERQRVIGTPVSPR</sequence>
<proteinExistence type="predicted"/>
<feature type="region of interest" description="Disordered" evidence="1">
    <location>
        <begin position="1"/>
        <end position="49"/>
    </location>
</feature>
<name>U4LU32_PYROM</name>
<dbReference type="AlphaFoldDB" id="U4LU32"/>
<feature type="compositionally biased region" description="Acidic residues" evidence="1">
    <location>
        <begin position="420"/>
        <end position="434"/>
    </location>
</feature>
<organism evidence="2 3">
    <name type="scientific">Pyronema omphalodes (strain CBS 100304)</name>
    <name type="common">Pyronema confluens</name>
    <dbReference type="NCBI Taxonomy" id="1076935"/>
    <lineage>
        <taxon>Eukaryota</taxon>
        <taxon>Fungi</taxon>
        <taxon>Dikarya</taxon>
        <taxon>Ascomycota</taxon>
        <taxon>Pezizomycotina</taxon>
        <taxon>Pezizomycetes</taxon>
        <taxon>Pezizales</taxon>
        <taxon>Pyronemataceae</taxon>
        <taxon>Pyronema</taxon>
    </lineage>
</organism>
<feature type="region of interest" description="Disordered" evidence="1">
    <location>
        <begin position="363"/>
        <end position="391"/>
    </location>
</feature>
<feature type="region of interest" description="Disordered" evidence="1">
    <location>
        <begin position="417"/>
        <end position="498"/>
    </location>
</feature>
<accession>U4LU32</accession>
<dbReference type="OrthoDB" id="10669116at2759"/>
<reference evidence="2 3" key="1">
    <citation type="journal article" date="2013" name="PLoS Genet.">
        <title>The genome and development-dependent transcriptomes of Pyronema confluens: a window into fungal evolution.</title>
        <authorList>
            <person name="Traeger S."/>
            <person name="Altegoer F."/>
            <person name="Freitag M."/>
            <person name="Gabaldon T."/>
            <person name="Kempken F."/>
            <person name="Kumar A."/>
            <person name="Marcet-Houben M."/>
            <person name="Poggeler S."/>
            <person name="Stajich J.E."/>
            <person name="Nowrousian M."/>
        </authorList>
    </citation>
    <scope>NUCLEOTIDE SEQUENCE [LARGE SCALE GENOMIC DNA]</scope>
    <source>
        <strain evidence="3">CBS 100304</strain>
        <tissue evidence="2">Vegetative mycelium</tissue>
    </source>
</reference>
<keyword evidence="3" id="KW-1185">Reference proteome</keyword>
<protein>
    <submittedName>
        <fullName evidence="2">Uncharacterized protein</fullName>
    </submittedName>
</protein>
<feature type="compositionally biased region" description="Basic and acidic residues" evidence="1">
    <location>
        <begin position="465"/>
        <end position="489"/>
    </location>
</feature>
<feature type="compositionally biased region" description="Basic and acidic residues" evidence="1">
    <location>
        <begin position="435"/>
        <end position="445"/>
    </location>
</feature>
<feature type="compositionally biased region" description="Basic and acidic residues" evidence="1">
    <location>
        <begin position="295"/>
        <end position="304"/>
    </location>
</feature>
<dbReference type="Proteomes" id="UP000018144">
    <property type="component" value="Unassembled WGS sequence"/>
</dbReference>
<feature type="compositionally biased region" description="Basic and acidic residues" evidence="1">
    <location>
        <begin position="245"/>
        <end position="261"/>
    </location>
</feature>
<feature type="compositionally biased region" description="Low complexity" evidence="1">
    <location>
        <begin position="375"/>
        <end position="389"/>
    </location>
</feature>
<evidence type="ECO:0000313" key="2">
    <source>
        <dbReference type="EMBL" id="CCX31306.1"/>
    </source>
</evidence>
<dbReference type="EMBL" id="HF935585">
    <property type="protein sequence ID" value="CCX31306.1"/>
    <property type="molecule type" value="Genomic_DNA"/>
</dbReference>
<gene>
    <name evidence="2" type="ORF">PCON_10589</name>
</gene>